<name>A0A1G2EWA8_9BACT</name>
<keyword evidence="1" id="KW-0812">Transmembrane</keyword>
<feature type="domain" description="Methyltransferase type 11" evidence="2">
    <location>
        <begin position="125"/>
        <end position="173"/>
    </location>
</feature>
<dbReference type="EMBL" id="MHMQ01000026">
    <property type="protein sequence ID" value="OGZ30085.1"/>
    <property type="molecule type" value="Genomic_DNA"/>
</dbReference>
<dbReference type="GO" id="GO:0008757">
    <property type="term" value="F:S-adenosylmethionine-dependent methyltransferase activity"/>
    <property type="evidence" value="ECO:0007669"/>
    <property type="project" value="InterPro"/>
</dbReference>
<feature type="transmembrane region" description="Helical" evidence="1">
    <location>
        <begin position="236"/>
        <end position="259"/>
    </location>
</feature>
<evidence type="ECO:0000256" key="1">
    <source>
        <dbReference type="SAM" id="Phobius"/>
    </source>
</evidence>
<dbReference type="Pfam" id="PF08241">
    <property type="entry name" value="Methyltransf_11"/>
    <property type="match status" value="1"/>
</dbReference>
<comment type="caution">
    <text evidence="3">The sequence shown here is derived from an EMBL/GenBank/DDBJ whole genome shotgun (WGS) entry which is preliminary data.</text>
</comment>
<dbReference type="Gene3D" id="3.40.50.150">
    <property type="entry name" value="Vaccinia Virus protein VP39"/>
    <property type="match status" value="1"/>
</dbReference>
<evidence type="ECO:0000259" key="2">
    <source>
        <dbReference type="Pfam" id="PF08241"/>
    </source>
</evidence>
<protein>
    <recommendedName>
        <fullName evidence="2">Methyltransferase type 11 domain-containing protein</fullName>
    </recommendedName>
</protein>
<dbReference type="AlphaFoldDB" id="A0A1G2EWA8"/>
<dbReference type="InterPro" id="IPR013216">
    <property type="entry name" value="Methyltransf_11"/>
</dbReference>
<organism evidence="3 4">
    <name type="scientific">Candidatus Niyogibacteria bacterium RIFCSPLOWO2_01_FULL_45_48</name>
    <dbReference type="NCBI Taxonomy" id="1801724"/>
    <lineage>
        <taxon>Bacteria</taxon>
        <taxon>Candidatus Niyogiibacteriota</taxon>
    </lineage>
</organism>
<dbReference type="CDD" id="cd02440">
    <property type="entry name" value="AdoMet_MTases"/>
    <property type="match status" value="1"/>
</dbReference>
<evidence type="ECO:0000313" key="4">
    <source>
        <dbReference type="Proteomes" id="UP000177486"/>
    </source>
</evidence>
<keyword evidence="1" id="KW-0472">Membrane</keyword>
<accession>A0A1G2EWA8</accession>
<dbReference type="SUPFAM" id="SSF53335">
    <property type="entry name" value="S-adenosyl-L-methionine-dependent methyltransferases"/>
    <property type="match status" value="1"/>
</dbReference>
<gene>
    <name evidence="3" type="ORF">A2931_04230</name>
</gene>
<proteinExistence type="predicted"/>
<evidence type="ECO:0000313" key="3">
    <source>
        <dbReference type="EMBL" id="OGZ30085.1"/>
    </source>
</evidence>
<reference evidence="3 4" key="1">
    <citation type="journal article" date="2016" name="Nat. Commun.">
        <title>Thousands of microbial genomes shed light on interconnected biogeochemical processes in an aquifer system.</title>
        <authorList>
            <person name="Anantharaman K."/>
            <person name="Brown C.T."/>
            <person name="Hug L.A."/>
            <person name="Sharon I."/>
            <person name="Castelle C.J."/>
            <person name="Probst A.J."/>
            <person name="Thomas B.C."/>
            <person name="Singh A."/>
            <person name="Wilkins M.J."/>
            <person name="Karaoz U."/>
            <person name="Brodie E.L."/>
            <person name="Williams K.H."/>
            <person name="Hubbard S.S."/>
            <person name="Banfield J.F."/>
        </authorList>
    </citation>
    <scope>NUCLEOTIDE SEQUENCE [LARGE SCALE GENOMIC DNA]</scope>
</reference>
<dbReference type="InterPro" id="IPR029063">
    <property type="entry name" value="SAM-dependent_MTases_sf"/>
</dbReference>
<keyword evidence="1" id="KW-1133">Transmembrane helix</keyword>
<sequence>MLKRIVNSLMCLSCQGDLSFYDKDIKCVKCGRIYKIKNGAVVFHEENTKDQSDSFIFGLKIFLKKHPKLFFFLFYMLGVFTGKTSKKAIEHVPRGSLIVNVASGIKVIREDVINVDLHPFLGIHIAADAQKLPLKNSSCDAVICEASLEHIKNPVPAVQEMYRVLKNGGLIYIIVPFIQGFHSSPSDYYRWTKEGVKELFKNFEEKELGIFGGPTYAFTSVLREWLAIILSFNSEFAYQIFSLVFLVILAPFNFLDYVFSRYKSADNMASSFYFIGTKKSKINR</sequence>
<dbReference type="Proteomes" id="UP000177486">
    <property type="component" value="Unassembled WGS sequence"/>
</dbReference>